<evidence type="ECO:0000256" key="6">
    <source>
        <dbReference type="ARBA" id="ARBA00022737"/>
    </source>
</evidence>
<dbReference type="InterPro" id="IPR036249">
    <property type="entry name" value="Thioredoxin-like_sf"/>
</dbReference>
<comment type="catalytic activity">
    <reaction evidence="1 12">
        <text>Catalyzes the rearrangement of -S-S- bonds in proteins.</text>
        <dbReference type="EC" id="5.3.4.1"/>
    </reaction>
</comment>
<reference evidence="15" key="1">
    <citation type="submission" date="2025-08" db="UniProtKB">
        <authorList>
            <consortium name="RefSeq"/>
        </authorList>
    </citation>
    <scope>IDENTIFICATION</scope>
</reference>
<keyword evidence="6" id="KW-0677">Repeat</keyword>
<evidence type="ECO:0000256" key="5">
    <source>
        <dbReference type="ARBA" id="ARBA00022729"/>
    </source>
</evidence>
<evidence type="ECO:0000256" key="11">
    <source>
        <dbReference type="RuleBase" id="RU004208"/>
    </source>
</evidence>
<keyword evidence="7" id="KW-0256">Endoplasmic reticulum</keyword>
<dbReference type="Proteomes" id="UP000695022">
    <property type="component" value="Unplaced"/>
</dbReference>
<dbReference type="Pfam" id="PF00085">
    <property type="entry name" value="Thioredoxin"/>
    <property type="match status" value="3"/>
</dbReference>
<dbReference type="InterPro" id="IPR005792">
    <property type="entry name" value="Prot_disulphide_isomerase"/>
</dbReference>
<evidence type="ECO:0000256" key="9">
    <source>
        <dbReference type="ARBA" id="ARBA00023235"/>
    </source>
</evidence>
<dbReference type="InterPro" id="IPR017937">
    <property type="entry name" value="Thioredoxin_CS"/>
</dbReference>
<evidence type="ECO:0000256" key="8">
    <source>
        <dbReference type="ARBA" id="ARBA00023157"/>
    </source>
</evidence>
<dbReference type="PRINTS" id="PR00421">
    <property type="entry name" value="THIOREDOXIN"/>
</dbReference>
<dbReference type="PANTHER" id="PTHR18929">
    <property type="entry name" value="PROTEIN DISULFIDE ISOMERASE"/>
    <property type="match status" value="1"/>
</dbReference>
<evidence type="ECO:0000313" key="15">
    <source>
        <dbReference type="RefSeq" id="XP_014667681.1"/>
    </source>
</evidence>
<dbReference type="NCBIfam" id="TIGR01130">
    <property type="entry name" value="ER_PDI_fam"/>
    <property type="match status" value="1"/>
</dbReference>
<evidence type="ECO:0000256" key="3">
    <source>
        <dbReference type="ARBA" id="ARBA00006347"/>
    </source>
</evidence>
<comment type="subcellular location">
    <subcellularLocation>
        <location evidence="2">Endoplasmic reticulum lumen</location>
    </subcellularLocation>
</comment>
<evidence type="ECO:0000256" key="4">
    <source>
        <dbReference type="ARBA" id="ARBA00012723"/>
    </source>
</evidence>
<organism evidence="14 15">
    <name type="scientific">Priapulus caudatus</name>
    <name type="common">Priapulid worm</name>
    <dbReference type="NCBI Taxonomy" id="37621"/>
    <lineage>
        <taxon>Eukaryota</taxon>
        <taxon>Metazoa</taxon>
        <taxon>Ecdysozoa</taxon>
        <taxon>Scalidophora</taxon>
        <taxon>Priapulida</taxon>
        <taxon>Priapulimorpha</taxon>
        <taxon>Priapulimorphida</taxon>
        <taxon>Priapulidae</taxon>
        <taxon>Priapulus</taxon>
    </lineage>
</organism>
<feature type="domain" description="Thioredoxin" evidence="13">
    <location>
        <begin position="92"/>
        <end position="209"/>
    </location>
</feature>
<protein>
    <recommendedName>
        <fullName evidence="4 12">Protein disulfide-isomerase</fullName>
        <ecNumber evidence="4 12">5.3.4.1</ecNumber>
    </recommendedName>
</protein>
<name>A0ABM1E660_PRICU</name>
<dbReference type="CDD" id="cd02995">
    <property type="entry name" value="PDI_a_PDI_a'_C"/>
    <property type="match status" value="1"/>
</dbReference>
<feature type="domain" description="Thioredoxin" evidence="13">
    <location>
        <begin position="1"/>
        <end position="90"/>
    </location>
</feature>
<dbReference type="PROSITE" id="PS00194">
    <property type="entry name" value="THIOREDOXIN_1"/>
    <property type="match status" value="3"/>
</dbReference>
<dbReference type="NCBIfam" id="TIGR01126">
    <property type="entry name" value="pdi_dom"/>
    <property type="match status" value="3"/>
</dbReference>
<dbReference type="Pfam" id="PF13848">
    <property type="entry name" value="Thioredoxin_6"/>
    <property type="match status" value="1"/>
</dbReference>
<dbReference type="RefSeq" id="XP_014667681.1">
    <property type="nucleotide sequence ID" value="XM_014812195.1"/>
</dbReference>
<evidence type="ECO:0000313" key="14">
    <source>
        <dbReference type="Proteomes" id="UP000695022"/>
    </source>
</evidence>
<dbReference type="PROSITE" id="PS51352">
    <property type="entry name" value="THIOREDOXIN_2"/>
    <property type="match status" value="3"/>
</dbReference>
<evidence type="ECO:0000259" key="13">
    <source>
        <dbReference type="PROSITE" id="PS51352"/>
    </source>
</evidence>
<keyword evidence="8" id="KW-1015">Disulfide bond</keyword>
<dbReference type="Gene3D" id="3.40.30.10">
    <property type="entry name" value="Glutaredoxin"/>
    <property type="match status" value="5"/>
</dbReference>
<dbReference type="CDD" id="cd02961">
    <property type="entry name" value="PDI_a_family"/>
    <property type="match status" value="2"/>
</dbReference>
<evidence type="ECO:0000256" key="10">
    <source>
        <dbReference type="ARBA" id="ARBA00023284"/>
    </source>
</evidence>
<dbReference type="InterPro" id="IPR005788">
    <property type="entry name" value="PDI_thioredoxin-like_dom"/>
</dbReference>
<dbReference type="InterPro" id="IPR013766">
    <property type="entry name" value="Thioredoxin_domain"/>
</dbReference>
<keyword evidence="9 12" id="KW-0413">Isomerase</keyword>
<keyword evidence="14" id="KW-1185">Reference proteome</keyword>
<keyword evidence="5" id="KW-0732">Signal</keyword>
<evidence type="ECO:0000256" key="12">
    <source>
        <dbReference type="RuleBase" id="RU361130"/>
    </source>
</evidence>
<sequence>MSKDAILVEFYAPWCGHCKQLAPEYEKAAARLKANTPPIPLAKVDGTVEEELAKKYEVTGYPTLKFFKNGEAIDYTGDRKADGIVKWMKERSDPNWTAPVSAVLVLTSENFTQVVTEADIILVEFYAPWCGHCKKLAPEYEVAAQVLKDQHDPPIPFAKVDTTVEEDIGIEYEVTGYPTLKIFRKGKPHDYKGPRTAKDMVYYMAAQAGFSSHLLNTTKDVHEYMLHDDITIIGFFSGPSEHLFTTYLEAGNDLRDDYRFGHTFNHEVAQHYKAEPETIVLFYPEHMHSSYEPHRHVFRENDAVPENIASFYERFNLPLVGHRNKEMEQRRYNKRRPLCVVYFTVDFGFDYRDDTQFWRGKVLQVANDFRDITFAISDEDEFKDELKDLGLEDSGQDVNAACWDQSGKRYVLDPEEDFEEDVFREFVEKFHNDKLTAHVKSQPVPKRNDGPVKIVVGKNFDEIVGDNHKDVLIEFYAPWCGHCKALEPEFNKLGKKLKNKTSITIAKLDATANDFPTAIYDVTGYPTIYFAPANNKKAPIKYTGKRDFKGLVKFIEKEATISLKEKDEL</sequence>
<accession>A0ABM1E660</accession>
<dbReference type="EC" id="5.3.4.1" evidence="4 12"/>
<evidence type="ECO:0000256" key="1">
    <source>
        <dbReference type="ARBA" id="ARBA00001182"/>
    </source>
</evidence>
<comment type="similarity">
    <text evidence="3 11">Belongs to the protein disulfide isomerase family.</text>
</comment>
<keyword evidence="10" id="KW-0676">Redox-active center</keyword>
<feature type="domain" description="Thioredoxin" evidence="13">
    <location>
        <begin position="433"/>
        <end position="560"/>
    </location>
</feature>
<gene>
    <name evidence="15" type="primary">LOC106809199</name>
</gene>
<proteinExistence type="inferred from homology"/>
<dbReference type="PANTHER" id="PTHR18929:SF210">
    <property type="entry name" value="PROTEIN DISULFIDE-ISOMERASE A4"/>
    <property type="match status" value="1"/>
</dbReference>
<evidence type="ECO:0000256" key="2">
    <source>
        <dbReference type="ARBA" id="ARBA00004319"/>
    </source>
</evidence>
<evidence type="ECO:0000256" key="7">
    <source>
        <dbReference type="ARBA" id="ARBA00022824"/>
    </source>
</evidence>
<dbReference type="SUPFAM" id="SSF52833">
    <property type="entry name" value="Thioredoxin-like"/>
    <property type="match status" value="5"/>
</dbReference>
<dbReference type="GeneID" id="106809199"/>